<keyword evidence="5" id="KW-0732">Signal</keyword>
<dbReference type="InterPro" id="IPR009056">
    <property type="entry name" value="Cyt_c-like_dom"/>
</dbReference>
<evidence type="ECO:0000259" key="6">
    <source>
        <dbReference type="PROSITE" id="PS51007"/>
    </source>
</evidence>
<dbReference type="SUPFAM" id="SSF46626">
    <property type="entry name" value="Cytochrome c"/>
    <property type="match status" value="1"/>
</dbReference>
<keyword evidence="1 4" id="KW-0349">Heme</keyword>
<protein>
    <submittedName>
        <fullName evidence="7">Sulfur-oxidizing protein SoxX</fullName>
    </submittedName>
</protein>
<dbReference type="Pfam" id="PF00034">
    <property type="entry name" value="Cytochrom_C"/>
    <property type="match status" value="1"/>
</dbReference>
<dbReference type="PROSITE" id="PS51007">
    <property type="entry name" value="CYTC"/>
    <property type="match status" value="1"/>
</dbReference>
<dbReference type="NCBIfam" id="TIGR04485">
    <property type="entry name" value="thiosulf_SoxX"/>
    <property type="match status" value="1"/>
</dbReference>
<name>A0ABV3XVI2_9RHOB</name>
<evidence type="ECO:0000256" key="2">
    <source>
        <dbReference type="ARBA" id="ARBA00022723"/>
    </source>
</evidence>
<dbReference type="EMBL" id="JBEHHI010000002">
    <property type="protein sequence ID" value="MEX5729356.1"/>
    <property type="molecule type" value="Genomic_DNA"/>
</dbReference>
<proteinExistence type="predicted"/>
<reference evidence="7 8" key="1">
    <citation type="submission" date="2024-06" db="EMBL/GenBank/DDBJ databases">
        <title>Genome of Rhodovulum iodosum, a marine photoferrotroph.</title>
        <authorList>
            <person name="Bianchini G."/>
            <person name="Nikeleit V."/>
            <person name="Kappler A."/>
            <person name="Bryce C."/>
            <person name="Sanchez-Baracaldo P."/>
        </authorList>
    </citation>
    <scope>NUCLEOTIDE SEQUENCE [LARGE SCALE GENOMIC DNA]</scope>
    <source>
        <strain evidence="7 8">UT/N1</strain>
    </source>
</reference>
<feature type="domain" description="Cytochrome c" evidence="6">
    <location>
        <begin position="45"/>
        <end position="158"/>
    </location>
</feature>
<keyword evidence="2 4" id="KW-0479">Metal-binding</keyword>
<evidence type="ECO:0000313" key="7">
    <source>
        <dbReference type="EMBL" id="MEX5729356.1"/>
    </source>
</evidence>
<gene>
    <name evidence="7" type="ORF">Ga0609869_002709</name>
</gene>
<keyword evidence="3 4" id="KW-0408">Iron</keyword>
<evidence type="ECO:0000256" key="1">
    <source>
        <dbReference type="ARBA" id="ARBA00022617"/>
    </source>
</evidence>
<evidence type="ECO:0000256" key="4">
    <source>
        <dbReference type="PROSITE-ProRule" id="PRU00433"/>
    </source>
</evidence>
<feature type="signal peptide" evidence="5">
    <location>
        <begin position="1"/>
        <end position="20"/>
    </location>
</feature>
<evidence type="ECO:0000256" key="5">
    <source>
        <dbReference type="SAM" id="SignalP"/>
    </source>
</evidence>
<evidence type="ECO:0000313" key="8">
    <source>
        <dbReference type="Proteomes" id="UP001560019"/>
    </source>
</evidence>
<dbReference type="Proteomes" id="UP001560019">
    <property type="component" value="Unassembled WGS sequence"/>
</dbReference>
<feature type="chain" id="PRO_5046515002" evidence="5">
    <location>
        <begin position="21"/>
        <end position="160"/>
    </location>
</feature>
<accession>A0ABV3XVI2</accession>
<dbReference type="InterPro" id="IPR030999">
    <property type="entry name" value="Thiosulf_SoxX"/>
</dbReference>
<keyword evidence="8" id="KW-1185">Reference proteome</keyword>
<organism evidence="7 8">
    <name type="scientific">Rhodovulum iodosum</name>
    <dbReference type="NCBI Taxonomy" id="68291"/>
    <lineage>
        <taxon>Bacteria</taxon>
        <taxon>Pseudomonadati</taxon>
        <taxon>Pseudomonadota</taxon>
        <taxon>Alphaproteobacteria</taxon>
        <taxon>Rhodobacterales</taxon>
        <taxon>Paracoccaceae</taxon>
        <taxon>Rhodovulum</taxon>
    </lineage>
</organism>
<dbReference type="InterPro" id="IPR036909">
    <property type="entry name" value="Cyt_c-like_dom_sf"/>
</dbReference>
<dbReference type="Gene3D" id="1.10.760.10">
    <property type="entry name" value="Cytochrome c-like domain"/>
    <property type="match status" value="1"/>
</dbReference>
<dbReference type="RefSeq" id="WP_125404898.1">
    <property type="nucleotide sequence ID" value="NZ_JBEHHI010000002.1"/>
</dbReference>
<sequence>MKKLALSALCLVAGMGIASAEVVAPGQVTMDEYGFVPEPLTDQPGDPENGRKIVGSKSMGNCVSCHAITDMAQDVPFHGEVGPLLDGLPDRYPEAMVRGILVNSKNVFQGTVMPAYYKVDGFIRVGDGYTGKALEGEVEPLLSAQQIEDVVAYLMTLKDE</sequence>
<comment type="caution">
    <text evidence="7">The sequence shown here is derived from an EMBL/GenBank/DDBJ whole genome shotgun (WGS) entry which is preliminary data.</text>
</comment>
<evidence type="ECO:0000256" key="3">
    <source>
        <dbReference type="ARBA" id="ARBA00023004"/>
    </source>
</evidence>